<dbReference type="Gene3D" id="1.10.10.10">
    <property type="entry name" value="Winged helix-like DNA-binding domain superfamily/Winged helix DNA-binding domain"/>
    <property type="match status" value="1"/>
</dbReference>
<feature type="domain" description="WYL" evidence="2">
    <location>
        <begin position="167"/>
        <end position="232"/>
    </location>
</feature>
<accession>A0ABS9E6J5</accession>
<dbReference type="Pfam" id="PF08279">
    <property type="entry name" value="HTH_11"/>
    <property type="match status" value="1"/>
</dbReference>
<dbReference type="PANTHER" id="PTHR34580:SF1">
    <property type="entry name" value="PROTEIN PAFC"/>
    <property type="match status" value="1"/>
</dbReference>
<dbReference type="InterPro" id="IPR036388">
    <property type="entry name" value="WH-like_DNA-bd_sf"/>
</dbReference>
<evidence type="ECO:0000259" key="1">
    <source>
        <dbReference type="Pfam" id="PF08279"/>
    </source>
</evidence>
<dbReference type="SUPFAM" id="SSF46785">
    <property type="entry name" value="Winged helix' DNA-binding domain"/>
    <property type="match status" value="1"/>
</dbReference>
<comment type="caution">
    <text evidence="3">The sequence shown here is derived from an EMBL/GenBank/DDBJ whole genome shotgun (WGS) entry which is preliminary data.</text>
</comment>
<dbReference type="Proteomes" id="UP001201217">
    <property type="component" value="Unassembled WGS sequence"/>
</dbReference>
<dbReference type="InterPro" id="IPR051534">
    <property type="entry name" value="CBASS_pafABC_assoc_protein"/>
</dbReference>
<dbReference type="Pfam" id="PF13280">
    <property type="entry name" value="WYL"/>
    <property type="match status" value="1"/>
</dbReference>
<evidence type="ECO:0000313" key="4">
    <source>
        <dbReference type="Proteomes" id="UP001201217"/>
    </source>
</evidence>
<keyword evidence="4" id="KW-1185">Reference proteome</keyword>
<dbReference type="EMBL" id="JAKGTI010000001">
    <property type="protein sequence ID" value="MCF4097837.1"/>
    <property type="molecule type" value="Genomic_DNA"/>
</dbReference>
<organism evidence="3 4">
    <name type="scientific">Maritalea mediterranea</name>
    <dbReference type="NCBI Taxonomy" id="2909667"/>
    <lineage>
        <taxon>Bacteria</taxon>
        <taxon>Pseudomonadati</taxon>
        <taxon>Pseudomonadota</taxon>
        <taxon>Alphaproteobacteria</taxon>
        <taxon>Hyphomicrobiales</taxon>
        <taxon>Devosiaceae</taxon>
        <taxon>Maritalea</taxon>
    </lineage>
</organism>
<reference evidence="3 4" key="1">
    <citation type="submission" date="2022-01" db="EMBL/GenBank/DDBJ databases">
        <title>Maritalea mediterranea sp. nov., isolated from marine plastic residues from the Malva-rosa beach (Valencia, Spain).</title>
        <authorList>
            <person name="Vidal-Verdu A."/>
            <person name="Molina-Menor E."/>
            <person name="Pascual J."/>
            <person name="Pereto J."/>
            <person name="Porcar M."/>
        </authorList>
    </citation>
    <scope>NUCLEOTIDE SEQUENCE [LARGE SCALE GENOMIC DNA]</scope>
    <source>
        <strain evidence="3 4">P4.10X</strain>
    </source>
</reference>
<dbReference type="InterPro" id="IPR026881">
    <property type="entry name" value="WYL_dom"/>
</dbReference>
<protein>
    <submittedName>
        <fullName evidence="3">WYL domain-containing protein</fullName>
    </submittedName>
</protein>
<dbReference type="RefSeq" id="WP_236113382.1">
    <property type="nucleotide sequence ID" value="NZ_JAKGTI010000001.1"/>
</dbReference>
<dbReference type="InterPro" id="IPR013196">
    <property type="entry name" value="HTH_11"/>
</dbReference>
<gene>
    <name evidence="3" type="ORF">L1I42_04975</name>
</gene>
<dbReference type="PROSITE" id="PS52050">
    <property type="entry name" value="WYL"/>
    <property type="match status" value="1"/>
</dbReference>
<feature type="domain" description="Helix-turn-helix type 11" evidence="1">
    <location>
        <begin position="24"/>
        <end position="75"/>
    </location>
</feature>
<name>A0ABS9E6J5_9HYPH</name>
<dbReference type="InterPro" id="IPR036390">
    <property type="entry name" value="WH_DNA-bd_sf"/>
</dbReference>
<sequence length="256" mass="29555">MDIYAIIWHICLMADSSFEKRADRRTRLLGLLRSEDHWTTADLRTQLGVSQRTLMRELAALKEAGYPIESDRGRGGGIRLDGRWGIERLNLSHYEVIELILSLAIVESLQSPLLTGNLKAIKQKLFQAFPQKQRSAVSNIRKRVMIGDNANKSILSAYTPPPQHISESIAEAFLQQSLLEIDYQNEAMARRTRVIEAQFILLNWPIWYIIAWDHLRDSSRVFRIDRIKKAKVVDGSFSLRPKEVFTGIYRPFYQTI</sequence>
<proteinExistence type="predicted"/>
<dbReference type="PANTHER" id="PTHR34580">
    <property type="match status" value="1"/>
</dbReference>
<evidence type="ECO:0000259" key="2">
    <source>
        <dbReference type="Pfam" id="PF13280"/>
    </source>
</evidence>
<evidence type="ECO:0000313" key="3">
    <source>
        <dbReference type="EMBL" id="MCF4097837.1"/>
    </source>
</evidence>